<feature type="compositionally biased region" description="Low complexity" evidence="2">
    <location>
        <begin position="261"/>
        <end position="297"/>
    </location>
</feature>
<feature type="compositionally biased region" description="Low complexity" evidence="2">
    <location>
        <begin position="224"/>
        <end position="251"/>
    </location>
</feature>
<dbReference type="AlphaFoldDB" id="A0A7V7PR67"/>
<dbReference type="GO" id="GO:0016020">
    <property type="term" value="C:membrane"/>
    <property type="evidence" value="ECO:0007669"/>
    <property type="project" value="UniProtKB-UniRule"/>
</dbReference>
<comment type="caution">
    <text evidence="4">The sequence shown here is derived from an EMBL/GenBank/DDBJ whole genome shotgun (WGS) entry which is preliminary data.</text>
</comment>
<reference evidence="4 5" key="1">
    <citation type="submission" date="2019-09" db="EMBL/GenBank/DDBJ databases">
        <title>YIM 132180 draft genome.</title>
        <authorList>
            <person name="Zhang K."/>
        </authorList>
    </citation>
    <scope>NUCLEOTIDE SEQUENCE [LARGE SCALE GENOMIC DNA]</scope>
    <source>
        <strain evidence="4 5">YIM 132180</strain>
    </source>
</reference>
<dbReference type="InterPro" id="IPR006665">
    <property type="entry name" value="OmpA-like"/>
</dbReference>
<evidence type="ECO:0000256" key="1">
    <source>
        <dbReference type="PROSITE-ProRule" id="PRU00473"/>
    </source>
</evidence>
<proteinExistence type="predicted"/>
<dbReference type="Proteomes" id="UP000432089">
    <property type="component" value="Unassembled WGS sequence"/>
</dbReference>
<evidence type="ECO:0000256" key="2">
    <source>
        <dbReference type="SAM" id="MobiDB-lite"/>
    </source>
</evidence>
<dbReference type="CDD" id="cd07185">
    <property type="entry name" value="OmpA_C-like"/>
    <property type="match status" value="1"/>
</dbReference>
<accession>A0A7V7PR67</accession>
<dbReference type="EMBL" id="VZDO01000004">
    <property type="protein sequence ID" value="KAB0680948.1"/>
    <property type="molecule type" value="Genomic_DNA"/>
</dbReference>
<evidence type="ECO:0000313" key="4">
    <source>
        <dbReference type="EMBL" id="KAB0680948.1"/>
    </source>
</evidence>
<feature type="compositionally biased region" description="Low complexity" evidence="2">
    <location>
        <begin position="346"/>
        <end position="382"/>
    </location>
</feature>
<gene>
    <name evidence="4" type="ORF">F6X38_07130</name>
</gene>
<feature type="domain" description="OmpA-like" evidence="3">
    <location>
        <begin position="608"/>
        <end position="733"/>
    </location>
</feature>
<dbReference type="PROSITE" id="PS51123">
    <property type="entry name" value="OMPA_2"/>
    <property type="match status" value="1"/>
</dbReference>
<name>A0A7V7PR67_9HYPH</name>
<organism evidence="4 5">
    <name type="scientific">Plantimonas leprariae</name>
    <dbReference type="NCBI Taxonomy" id="2615207"/>
    <lineage>
        <taxon>Bacteria</taxon>
        <taxon>Pseudomonadati</taxon>
        <taxon>Pseudomonadota</taxon>
        <taxon>Alphaproteobacteria</taxon>
        <taxon>Hyphomicrobiales</taxon>
        <taxon>Aurantimonadaceae</taxon>
        <taxon>Plantimonas</taxon>
    </lineage>
</organism>
<feature type="region of interest" description="Disordered" evidence="2">
    <location>
        <begin position="26"/>
        <end position="410"/>
    </location>
</feature>
<sequence length="737" mass="77003">MLAASTTLTGPTFALAAQPGAIRLAQAEEPGAEAGGGAAGEAPVKPRRQTRQAQPEAGEAGSAEGGEAQPKQRRKAQAEQGESEQPARRQRGAAENAEPSAQTGAAASDAEQPSPRRQRKEAPAATAAGEAETSGAAAADPDAAPQRRKRPQPAEGETSGAAGAASESGEQAPRRNGRNRQEQQPGAASEAPAEPTAASPAEGETKQRPAGRRQKTEPAEAPVTAAQPAEPSAATTQPAEPQAPEGQPGSQRRQRQREQAGEAAPAPEKAPAKPGSATRAAPAETAAPATTPDASAPRSGNAAAPTGEVPAQPATPGTPAAPATAAPNASAQPGAPDATTAVPGTAQPLAPGQRAPAQAPAAGTTAPAAPTAAGAPAASATPAPQPVPADIQTAPVQPGRIDQSDARVQTLQTPVDVQPITRERGERIREAPRYELPPDAKVVKRDGDRQILSLGAAAVAGAVAGATAGYFIRSNDDDRLEKGSREQYSERLPRGRTRDTIVKENGVQIVTVTNRYGDVIQRSRVMPDGREVVLFYDPDSADERRPDYFEDPGRDLPPVRVDIPEDEYVVDTDEPDEQLYYNTLVAPPVETVERIYSIDEVRRSPRIREKVRRIDLATINFDFASATILQDQVDKLQGLAEAIDKVVKANPGETFLIEGHTDAVGSPEANLVLSDKRAESVASALTQYFDVPAENLVTQGYGEQELKVNTEGENRENRRVTVRRITALVKPVETSGR</sequence>
<feature type="compositionally biased region" description="Low complexity" evidence="2">
    <location>
        <begin position="153"/>
        <end position="170"/>
    </location>
</feature>
<protein>
    <submittedName>
        <fullName evidence="4">OmpA family protein</fullName>
    </submittedName>
</protein>
<feature type="compositionally biased region" description="Low complexity" evidence="2">
    <location>
        <begin position="56"/>
        <end position="68"/>
    </location>
</feature>
<evidence type="ECO:0000313" key="5">
    <source>
        <dbReference type="Proteomes" id="UP000432089"/>
    </source>
</evidence>
<dbReference type="InterPro" id="IPR036737">
    <property type="entry name" value="OmpA-like_sf"/>
</dbReference>
<evidence type="ECO:0000259" key="3">
    <source>
        <dbReference type="PROSITE" id="PS51123"/>
    </source>
</evidence>
<keyword evidence="5" id="KW-1185">Reference proteome</keyword>
<dbReference type="Gene3D" id="3.30.1330.60">
    <property type="entry name" value="OmpA-like domain"/>
    <property type="match status" value="1"/>
</dbReference>
<dbReference type="SUPFAM" id="SSF103088">
    <property type="entry name" value="OmpA-like"/>
    <property type="match status" value="1"/>
</dbReference>
<keyword evidence="1" id="KW-0472">Membrane</keyword>
<dbReference type="Pfam" id="PF00691">
    <property type="entry name" value="OmpA"/>
    <property type="match status" value="1"/>
</dbReference>
<feature type="compositionally biased region" description="Low complexity" evidence="2">
    <location>
        <begin position="310"/>
        <end position="336"/>
    </location>
</feature>
<feature type="compositionally biased region" description="Low complexity" evidence="2">
    <location>
        <begin position="185"/>
        <end position="202"/>
    </location>
</feature>
<feature type="compositionally biased region" description="Low complexity" evidence="2">
    <location>
        <begin position="123"/>
        <end position="144"/>
    </location>
</feature>